<dbReference type="PANTHER" id="PTHR30408">
    <property type="entry name" value="TYPE-1 RESTRICTION ENZYME ECOKI SPECIFICITY PROTEIN"/>
    <property type="match status" value="1"/>
</dbReference>
<dbReference type="CDD" id="cd17517">
    <property type="entry name" value="RMtype1_S_EcoKI_StySPI-TRD2-CR2_like"/>
    <property type="match status" value="1"/>
</dbReference>
<comment type="caution">
    <text evidence="4">The sequence shown here is derived from an EMBL/GenBank/DDBJ whole genome shotgun (WGS) entry which is preliminary data.</text>
</comment>
<evidence type="ECO:0000256" key="3">
    <source>
        <dbReference type="SAM" id="Coils"/>
    </source>
</evidence>
<dbReference type="GO" id="GO:0009307">
    <property type="term" value="P:DNA restriction-modification system"/>
    <property type="evidence" value="ECO:0007669"/>
    <property type="project" value="UniProtKB-KW"/>
</dbReference>
<dbReference type="SUPFAM" id="SSF116734">
    <property type="entry name" value="DNA methylase specificity domain"/>
    <property type="match status" value="1"/>
</dbReference>
<dbReference type="AlphaFoldDB" id="A0A2T5IT24"/>
<keyword evidence="1" id="KW-0680">Restriction system</keyword>
<protein>
    <recommendedName>
        <fullName evidence="6">Type I restriction enzyme, S subunit</fullName>
    </recommendedName>
</protein>
<dbReference type="EMBL" id="QAOL01000007">
    <property type="protein sequence ID" value="PTQ86985.1"/>
    <property type="molecule type" value="Genomic_DNA"/>
</dbReference>
<evidence type="ECO:0000256" key="1">
    <source>
        <dbReference type="ARBA" id="ARBA00022747"/>
    </source>
</evidence>
<organism evidence="4 5">
    <name type="scientific">Nitrosomonas ureae</name>
    <dbReference type="NCBI Taxonomy" id="44577"/>
    <lineage>
        <taxon>Bacteria</taxon>
        <taxon>Pseudomonadati</taxon>
        <taxon>Pseudomonadota</taxon>
        <taxon>Betaproteobacteria</taxon>
        <taxon>Nitrosomonadales</taxon>
        <taxon>Nitrosomonadaceae</taxon>
        <taxon>Nitrosomonas</taxon>
    </lineage>
</organism>
<dbReference type="GO" id="GO:0003677">
    <property type="term" value="F:DNA binding"/>
    <property type="evidence" value="ECO:0007669"/>
    <property type="project" value="UniProtKB-KW"/>
</dbReference>
<dbReference type="InterPro" id="IPR052021">
    <property type="entry name" value="Type-I_RS_S_subunit"/>
</dbReference>
<dbReference type="Gene3D" id="3.90.220.20">
    <property type="entry name" value="DNA methylase specificity domains"/>
    <property type="match status" value="1"/>
</dbReference>
<proteinExistence type="predicted"/>
<dbReference type="Proteomes" id="UP000244110">
    <property type="component" value="Unassembled WGS sequence"/>
</dbReference>
<evidence type="ECO:0000313" key="4">
    <source>
        <dbReference type="EMBL" id="PTQ86985.1"/>
    </source>
</evidence>
<gene>
    <name evidence="4" type="ORF">C8R28_100725</name>
</gene>
<sequence>MFGGPVRNEKRWETDSLANFGTFKNGLNFGRSESGVQVRCLGVGDFKSLSKITDVNCLSTITLDSAPPDDYFLRNGDLVFVRSNGNRDLVGRCIAIYPNEEKVAFSGFCIRFRITKFTIEPTYITHLFRAASFRRSLLQGGQGANIQNISQKSLSELAIPTPTPELQREFSTMVEKVEDIKSRYQQNLTDLEALYGALSQQAFKGELDLSRVPLPETKPEETNAVATEPLHAPTEQGLAIKLPDTDNLLAALESAEARAVLIAQWLEAYHSQLGSTPFSVQHFMAAAQTRLAELHPDNDFVLDINDYDHIKTWVFEALAAGTLAQAFDDAGNCIEIKAVQA</sequence>
<evidence type="ECO:0000256" key="2">
    <source>
        <dbReference type="ARBA" id="ARBA00023125"/>
    </source>
</evidence>
<evidence type="ECO:0000313" key="5">
    <source>
        <dbReference type="Proteomes" id="UP000244110"/>
    </source>
</evidence>
<accession>A0A2T5IT24</accession>
<keyword evidence="2" id="KW-0238">DNA-binding</keyword>
<keyword evidence="3" id="KW-0175">Coiled coil</keyword>
<name>A0A2T5IT24_9PROT</name>
<dbReference type="InterPro" id="IPR044946">
    <property type="entry name" value="Restrct_endonuc_typeI_TRD_sf"/>
</dbReference>
<dbReference type="PANTHER" id="PTHR30408:SF12">
    <property type="entry name" value="TYPE I RESTRICTION ENZYME MJAVIII SPECIFICITY SUBUNIT"/>
    <property type="match status" value="1"/>
</dbReference>
<feature type="coiled-coil region" evidence="3">
    <location>
        <begin position="174"/>
        <end position="201"/>
    </location>
</feature>
<reference evidence="4 5" key="1">
    <citation type="submission" date="2018-04" db="EMBL/GenBank/DDBJ databases">
        <title>Active sludge and wastewater microbial communities from Klosterneuburg, Austria.</title>
        <authorList>
            <person name="Wagner M."/>
        </authorList>
    </citation>
    <scope>NUCLEOTIDE SEQUENCE [LARGE SCALE GENOMIC DNA]</scope>
    <source>
        <strain evidence="4 5">Nm4</strain>
    </source>
</reference>
<evidence type="ECO:0008006" key="6">
    <source>
        <dbReference type="Google" id="ProtNLM"/>
    </source>
</evidence>